<comment type="subcellular location">
    <subcellularLocation>
        <location evidence="1">Nucleus</location>
    </subcellularLocation>
</comment>
<dbReference type="InterPro" id="IPR028009">
    <property type="entry name" value="ESCO_Acetyltransf_dom"/>
</dbReference>
<evidence type="ECO:0000313" key="13">
    <source>
        <dbReference type="EMBL" id="PVI03308.1"/>
    </source>
</evidence>
<evidence type="ECO:0000256" key="4">
    <source>
        <dbReference type="ARBA" id="ARBA00022723"/>
    </source>
</evidence>
<dbReference type="Pfam" id="PF13880">
    <property type="entry name" value="Acetyltransf_13"/>
    <property type="match status" value="1"/>
</dbReference>
<feature type="domain" description="N-acetyltransferase ESCO zinc-finger" evidence="11">
    <location>
        <begin position="49"/>
        <end position="86"/>
    </location>
</feature>
<dbReference type="GO" id="GO:0005634">
    <property type="term" value="C:nucleus"/>
    <property type="evidence" value="ECO:0007669"/>
    <property type="project" value="UniProtKB-SubCell"/>
</dbReference>
<feature type="compositionally biased region" description="Basic and acidic residues" evidence="10">
    <location>
        <begin position="16"/>
        <end position="26"/>
    </location>
</feature>
<evidence type="ECO:0000259" key="11">
    <source>
        <dbReference type="Pfam" id="PF13878"/>
    </source>
</evidence>
<organism evidence="13 14">
    <name type="scientific">Periconia macrospinosa</name>
    <dbReference type="NCBI Taxonomy" id="97972"/>
    <lineage>
        <taxon>Eukaryota</taxon>
        <taxon>Fungi</taxon>
        <taxon>Dikarya</taxon>
        <taxon>Ascomycota</taxon>
        <taxon>Pezizomycotina</taxon>
        <taxon>Dothideomycetes</taxon>
        <taxon>Pleosporomycetidae</taxon>
        <taxon>Pleosporales</taxon>
        <taxon>Massarineae</taxon>
        <taxon>Periconiaceae</taxon>
        <taxon>Periconia</taxon>
    </lineage>
</organism>
<comment type="similarity">
    <text evidence="2">Belongs to the acetyltransferase family. ECO subfamily.</text>
</comment>
<name>A0A2V1DY68_9PLEO</name>
<evidence type="ECO:0000256" key="10">
    <source>
        <dbReference type="SAM" id="MobiDB-lite"/>
    </source>
</evidence>
<proteinExistence type="inferred from homology"/>
<dbReference type="GO" id="GO:0000785">
    <property type="term" value="C:chromatin"/>
    <property type="evidence" value="ECO:0007669"/>
    <property type="project" value="TreeGrafter"/>
</dbReference>
<dbReference type="InterPro" id="IPR028005">
    <property type="entry name" value="AcTrfase_ESCO_Znf_dom"/>
</dbReference>
<feature type="compositionally biased region" description="Basic residues" evidence="10">
    <location>
        <begin position="1"/>
        <end position="15"/>
    </location>
</feature>
<dbReference type="GO" id="GO:0007064">
    <property type="term" value="P:mitotic sister chromatid cohesion"/>
    <property type="evidence" value="ECO:0007669"/>
    <property type="project" value="TreeGrafter"/>
</dbReference>
<dbReference type="STRING" id="97972.A0A2V1DY68"/>
<evidence type="ECO:0000256" key="2">
    <source>
        <dbReference type="ARBA" id="ARBA00005816"/>
    </source>
</evidence>
<gene>
    <name evidence="13" type="ORF">DM02DRAFT_521221</name>
</gene>
<dbReference type="GO" id="GO:0008270">
    <property type="term" value="F:zinc ion binding"/>
    <property type="evidence" value="ECO:0007669"/>
    <property type="project" value="UniProtKB-KW"/>
</dbReference>
<feature type="domain" description="N-acetyltransferase ESCO acetyl-transferase" evidence="12">
    <location>
        <begin position="243"/>
        <end position="311"/>
    </location>
</feature>
<evidence type="ECO:0000256" key="8">
    <source>
        <dbReference type="ARBA" id="ARBA00023306"/>
    </source>
</evidence>
<evidence type="ECO:0000259" key="12">
    <source>
        <dbReference type="Pfam" id="PF13880"/>
    </source>
</evidence>
<dbReference type="PANTHER" id="PTHR45884">
    <property type="entry name" value="N-ACETYLTRANSFERASE ECO"/>
    <property type="match status" value="1"/>
</dbReference>
<feature type="non-terminal residue" evidence="13">
    <location>
        <position position="1"/>
    </location>
</feature>
<keyword evidence="3" id="KW-0808">Transferase</keyword>
<evidence type="ECO:0000256" key="3">
    <source>
        <dbReference type="ARBA" id="ARBA00022679"/>
    </source>
</evidence>
<evidence type="ECO:0000256" key="7">
    <source>
        <dbReference type="ARBA" id="ARBA00023242"/>
    </source>
</evidence>
<evidence type="ECO:0008006" key="15">
    <source>
        <dbReference type="Google" id="ProtNLM"/>
    </source>
</evidence>
<evidence type="ECO:0000256" key="5">
    <source>
        <dbReference type="ARBA" id="ARBA00022771"/>
    </source>
</evidence>
<evidence type="ECO:0000256" key="1">
    <source>
        <dbReference type="ARBA" id="ARBA00004123"/>
    </source>
</evidence>
<evidence type="ECO:0000256" key="6">
    <source>
        <dbReference type="ARBA" id="ARBA00022833"/>
    </source>
</evidence>
<dbReference type="OrthoDB" id="428854at2759"/>
<keyword evidence="14" id="KW-1185">Reference proteome</keyword>
<sequence length="314" mass="34917">VRKRRPVFASLKRKAKPEPYVKEPLSERGLNAASPPRQPAQKKKKRLVQTQLDLVSEFTKTCKVCGMDYVPSHPEDVALHKKFHAMNVGGIDIPKAMSEKLRQNQVWAGGEGSFISVVSRRDSPALRNKAIQVLDVVNTELGAVPIPDEALWSQLRNPIVTSRNPSEEKTQHSEKGTVKDYLVSDRFKMYVYIQGQKCVGACLGERIQEAFAVLDQDDASAPSSQLSADSPSSCVSIANTADPAILGISRIWVSNLHRKHGIARRLLDSARCSFLYGMTVDKTKVAFSQPTESGGQLARRWFGRRAGWLVYMDQ</sequence>
<dbReference type="Proteomes" id="UP000244855">
    <property type="component" value="Unassembled WGS sequence"/>
</dbReference>
<accession>A0A2V1DY68</accession>
<dbReference type="PANTHER" id="PTHR45884:SF2">
    <property type="entry name" value="N-ACETYLTRANSFERASE ECO"/>
    <property type="match status" value="1"/>
</dbReference>
<feature type="region of interest" description="Disordered" evidence="10">
    <location>
        <begin position="1"/>
        <end position="44"/>
    </location>
</feature>
<dbReference type="Pfam" id="PF13878">
    <property type="entry name" value="zf-C2H2_3"/>
    <property type="match status" value="1"/>
</dbReference>
<keyword evidence="8" id="KW-0131">Cell cycle</keyword>
<keyword evidence="6" id="KW-0862">Zinc</keyword>
<evidence type="ECO:0000256" key="9">
    <source>
        <dbReference type="ARBA" id="ARBA00023315"/>
    </source>
</evidence>
<keyword evidence="9" id="KW-0012">Acyltransferase</keyword>
<dbReference type="Gene3D" id="3.40.630.30">
    <property type="match status" value="1"/>
</dbReference>
<keyword evidence="7" id="KW-0539">Nucleus</keyword>
<protein>
    <recommendedName>
        <fullName evidence="15">Sister chromatid cohesion acetyltransferas-like protein Eco1</fullName>
    </recommendedName>
</protein>
<dbReference type="GO" id="GO:0061733">
    <property type="term" value="F:protein-lysine-acetyltransferase activity"/>
    <property type="evidence" value="ECO:0007669"/>
    <property type="project" value="TreeGrafter"/>
</dbReference>
<dbReference type="EMBL" id="KZ805333">
    <property type="protein sequence ID" value="PVI03308.1"/>
    <property type="molecule type" value="Genomic_DNA"/>
</dbReference>
<dbReference type="AlphaFoldDB" id="A0A2V1DY68"/>
<keyword evidence="4" id="KW-0479">Metal-binding</keyword>
<keyword evidence="5" id="KW-0863">Zinc-finger</keyword>
<reference evidence="13 14" key="1">
    <citation type="journal article" date="2018" name="Sci. Rep.">
        <title>Comparative genomics provides insights into the lifestyle and reveals functional heterogeneity of dark septate endophytic fungi.</title>
        <authorList>
            <person name="Knapp D.G."/>
            <person name="Nemeth J.B."/>
            <person name="Barry K."/>
            <person name="Hainaut M."/>
            <person name="Henrissat B."/>
            <person name="Johnson J."/>
            <person name="Kuo A."/>
            <person name="Lim J.H.P."/>
            <person name="Lipzen A."/>
            <person name="Nolan M."/>
            <person name="Ohm R.A."/>
            <person name="Tamas L."/>
            <person name="Grigoriev I.V."/>
            <person name="Spatafora J.W."/>
            <person name="Nagy L.G."/>
            <person name="Kovacs G.M."/>
        </authorList>
    </citation>
    <scope>NUCLEOTIDE SEQUENCE [LARGE SCALE GENOMIC DNA]</scope>
    <source>
        <strain evidence="13 14">DSE2036</strain>
    </source>
</reference>
<evidence type="ECO:0000313" key="14">
    <source>
        <dbReference type="Proteomes" id="UP000244855"/>
    </source>
</evidence>